<name>A0A8K0DEB3_IGNLU</name>
<dbReference type="AlphaFoldDB" id="A0A8K0DEB3"/>
<proteinExistence type="predicted"/>
<evidence type="ECO:0000313" key="3">
    <source>
        <dbReference type="Proteomes" id="UP000801492"/>
    </source>
</evidence>
<keyword evidence="3" id="KW-1185">Reference proteome</keyword>
<reference evidence="2" key="1">
    <citation type="submission" date="2019-08" db="EMBL/GenBank/DDBJ databases">
        <title>The genome of the North American firefly Photinus pyralis.</title>
        <authorList>
            <consortium name="Photinus pyralis genome working group"/>
            <person name="Fallon T.R."/>
            <person name="Sander Lower S.E."/>
            <person name="Weng J.-K."/>
        </authorList>
    </citation>
    <scope>NUCLEOTIDE SEQUENCE</scope>
    <source>
        <strain evidence="2">TRF0915ILg1</strain>
        <tissue evidence="2">Whole body</tissue>
    </source>
</reference>
<evidence type="ECO:0008006" key="4">
    <source>
        <dbReference type="Google" id="ProtNLM"/>
    </source>
</evidence>
<sequence>MNNMFKCILVFVAVFISTGYALNCYTCKSDRLSRCTKGSSEMVETQCGVEHPPLLRFCIFKIVYDNVEKKETVEAGCEEMRKDVIRVGKELVPAPLTRLDRNIQQCQSNERLNISFCEPCNKDLCNFVNSASISKMNIHRFCTLLLLYIFANSIFR</sequence>
<feature type="signal peptide" evidence="1">
    <location>
        <begin position="1"/>
        <end position="21"/>
    </location>
</feature>
<dbReference type="EMBL" id="VTPC01003032">
    <property type="protein sequence ID" value="KAF2899140.1"/>
    <property type="molecule type" value="Genomic_DNA"/>
</dbReference>
<keyword evidence="1" id="KW-0732">Signal</keyword>
<dbReference type="Proteomes" id="UP000801492">
    <property type="component" value="Unassembled WGS sequence"/>
</dbReference>
<gene>
    <name evidence="2" type="ORF">ILUMI_07034</name>
</gene>
<evidence type="ECO:0000256" key="1">
    <source>
        <dbReference type="SAM" id="SignalP"/>
    </source>
</evidence>
<organism evidence="2 3">
    <name type="scientific">Ignelater luminosus</name>
    <name type="common">Cucubano</name>
    <name type="synonym">Pyrophorus luminosus</name>
    <dbReference type="NCBI Taxonomy" id="2038154"/>
    <lineage>
        <taxon>Eukaryota</taxon>
        <taxon>Metazoa</taxon>
        <taxon>Ecdysozoa</taxon>
        <taxon>Arthropoda</taxon>
        <taxon>Hexapoda</taxon>
        <taxon>Insecta</taxon>
        <taxon>Pterygota</taxon>
        <taxon>Neoptera</taxon>
        <taxon>Endopterygota</taxon>
        <taxon>Coleoptera</taxon>
        <taxon>Polyphaga</taxon>
        <taxon>Elateriformia</taxon>
        <taxon>Elateroidea</taxon>
        <taxon>Elateridae</taxon>
        <taxon>Agrypninae</taxon>
        <taxon>Pyrophorini</taxon>
        <taxon>Ignelater</taxon>
    </lineage>
</organism>
<accession>A0A8K0DEB3</accession>
<evidence type="ECO:0000313" key="2">
    <source>
        <dbReference type="EMBL" id="KAF2899140.1"/>
    </source>
</evidence>
<protein>
    <recommendedName>
        <fullName evidence="4">Protein sleepless</fullName>
    </recommendedName>
</protein>
<comment type="caution">
    <text evidence="2">The sequence shown here is derived from an EMBL/GenBank/DDBJ whole genome shotgun (WGS) entry which is preliminary data.</text>
</comment>
<dbReference type="OrthoDB" id="6765516at2759"/>
<feature type="chain" id="PRO_5035462878" description="Protein sleepless" evidence="1">
    <location>
        <begin position="22"/>
        <end position="156"/>
    </location>
</feature>